<accession>A0A915L158</accession>
<proteinExistence type="predicted"/>
<dbReference type="AlphaFoldDB" id="A0A915L158"/>
<sequence>MARGSSMIVSTEELPNFDASSSVQLAKGLVSNWIFGQPHTQKGHGDGHSSDGRVSEYGASAATVSGIVTNRQKGANSFLQSTK</sequence>
<dbReference type="Proteomes" id="UP000887565">
    <property type="component" value="Unplaced"/>
</dbReference>
<name>A0A915L158_ROMCU</name>
<evidence type="ECO:0000313" key="1">
    <source>
        <dbReference type="Proteomes" id="UP000887565"/>
    </source>
</evidence>
<keyword evidence="1" id="KW-1185">Reference proteome</keyword>
<protein>
    <submittedName>
        <fullName evidence="2">Uncharacterized protein</fullName>
    </submittedName>
</protein>
<organism evidence="1 2">
    <name type="scientific">Romanomermis culicivorax</name>
    <name type="common">Nematode worm</name>
    <dbReference type="NCBI Taxonomy" id="13658"/>
    <lineage>
        <taxon>Eukaryota</taxon>
        <taxon>Metazoa</taxon>
        <taxon>Ecdysozoa</taxon>
        <taxon>Nematoda</taxon>
        <taxon>Enoplea</taxon>
        <taxon>Dorylaimia</taxon>
        <taxon>Mermithida</taxon>
        <taxon>Mermithoidea</taxon>
        <taxon>Mermithidae</taxon>
        <taxon>Romanomermis</taxon>
    </lineage>
</organism>
<dbReference type="WBParaSite" id="nRc.2.0.1.t43483-RA">
    <property type="protein sequence ID" value="nRc.2.0.1.t43483-RA"/>
    <property type="gene ID" value="nRc.2.0.1.g43483"/>
</dbReference>
<reference evidence="2" key="1">
    <citation type="submission" date="2022-11" db="UniProtKB">
        <authorList>
            <consortium name="WormBaseParasite"/>
        </authorList>
    </citation>
    <scope>IDENTIFICATION</scope>
</reference>
<evidence type="ECO:0000313" key="2">
    <source>
        <dbReference type="WBParaSite" id="nRc.2.0.1.t43483-RA"/>
    </source>
</evidence>